<protein>
    <submittedName>
        <fullName evidence="1">HAD family hydrolase</fullName>
    </submittedName>
</protein>
<dbReference type="GO" id="GO:0005829">
    <property type="term" value="C:cytosol"/>
    <property type="evidence" value="ECO:0007669"/>
    <property type="project" value="TreeGrafter"/>
</dbReference>
<dbReference type="InterPro" id="IPR023214">
    <property type="entry name" value="HAD_sf"/>
</dbReference>
<dbReference type="PANTHER" id="PTHR43434">
    <property type="entry name" value="PHOSPHOGLYCOLATE PHOSPHATASE"/>
    <property type="match status" value="1"/>
</dbReference>
<dbReference type="Gene3D" id="1.10.150.240">
    <property type="entry name" value="Putative phosphatase, domain 2"/>
    <property type="match status" value="1"/>
</dbReference>
<dbReference type="InterPro" id="IPR041492">
    <property type="entry name" value="HAD_2"/>
</dbReference>
<dbReference type="AlphaFoldDB" id="A0A9D1PJ35"/>
<keyword evidence="1" id="KW-0378">Hydrolase</keyword>
<dbReference type="PANTHER" id="PTHR43434:SF20">
    <property type="entry name" value="5'-NUCLEOTIDASE"/>
    <property type="match status" value="1"/>
</dbReference>
<dbReference type="InterPro" id="IPR050155">
    <property type="entry name" value="HAD-like_hydrolase_sf"/>
</dbReference>
<dbReference type="Pfam" id="PF13419">
    <property type="entry name" value="HAD_2"/>
    <property type="match status" value="1"/>
</dbReference>
<proteinExistence type="predicted"/>
<dbReference type="InterPro" id="IPR036412">
    <property type="entry name" value="HAD-like_sf"/>
</dbReference>
<dbReference type="EMBL" id="DXIE01000049">
    <property type="protein sequence ID" value="HIV62912.1"/>
    <property type="molecule type" value="Genomic_DNA"/>
</dbReference>
<gene>
    <name evidence="1" type="ORF">H9746_08765</name>
</gene>
<accession>A0A9D1PJ35</accession>
<evidence type="ECO:0000313" key="1">
    <source>
        <dbReference type="EMBL" id="HIV62912.1"/>
    </source>
</evidence>
<dbReference type="FunFam" id="3.40.50.1000:FF:000022">
    <property type="entry name" value="Phosphoglycolate phosphatase"/>
    <property type="match status" value="1"/>
</dbReference>
<comment type="caution">
    <text evidence="1">The sequence shown here is derived from an EMBL/GenBank/DDBJ whole genome shotgun (WGS) entry which is preliminary data.</text>
</comment>
<dbReference type="Proteomes" id="UP000886808">
    <property type="component" value="Unassembled WGS sequence"/>
</dbReference>
<dbReference type="Gene3D" id="3.40.50.1000">
    <property type="entry name" value="HAD superfamily/HAD-like"/>
    <property type="match status" value="1"/>
</dbReference>
<organism evidence="1 2">
    <name type="scientific">Candidatus Butyricicoccus avistercoris</name>
    <dbReference type="NCBI Taxonomy" id="2838518"/>
    <lineage>
        <taxon>Bacteria</taxon>
        <taxon>Bacillati</taxon>
        <taxon>Bacillota</taxon>
        <taxon>Clostridia</taxon>
        <taxon>Eubacteriales</taxon>
        <taxon>Butyricicoccaceae</taxon>
        <taxon>Butyricicoccus</taxon>
    </lineage>
</organism>
<dbReference type="GO" id="GO:0004713">
    <property type="term" value="F:protein tyrosine kinase activity"/>
    <property type="evidence" value="ECO:0007669"/>
    <property type="project" value="TreeGrafter"/>
</dbReference>
<dbReference type="CDD" id="cd04302">
    <property type="entry name" value="HAD_5NT"/>
    <property type="match status" value="1"/>
</dbReference>
<reference evidence="1" key="1">
    <citation type="journal article" date="2021" name="PeerJ">
        <title>Extensive microbial diversity within the chicken gut microbiome revealed by metagenomics and culture.</title>
        <authorList>
            <person name="Gilroy R."/>
            <person name="Ravi A."/>
            <person name="Getino M."/>
            <person name="Pursley I."/>
            <person name="Horton D.L."/>
            <person name="Alikhan N.F."/>
            <person name="Baker D."/>
            <person name="Gharbi K."/>
            <person name="Hall N."/>
            <person name="Watson M."/>
            <person name="Adriaenssens E.M."/>
            <person name="Foster-Nyarko E."/>
            <person name="Jarju S."/>
            <person name="Secka A."/>
            <person name="Antonio M."/>
            <person name="Oren A."/>
            <person name="Chaudhuri R.R."/>
            <person name="La Ragione R."/>
            <person name="Hildebrand F."/>
            <person name="Pallen M.J."/>
        </authorList>
    </citation>
    <scope>NUCLEOTIDE SEQUENCE</scope>
    <source>
        <strain evidence="1">CHK193-4272</strain>
    </source>
</reference>
<dbReference type="SUPFAM" id="SSF56784">
    <property type="entry name" value="HAD-like"/>
    <property type="match status" value="1"/>
</dbReference>
<sequence length="218" mass="24790">MYLLFDLDGTLTDSQLGITRSVDHALTTVMNIKTEDLSTLTDYIGPPLIESFQKFHNADLETSRKCVKTYRERYEKIGLLELEVYKGIKEMLEILHKAGFKLVVATSKPEVFARQILKNVNLAHYFETICGATLDGKIDTKDEVIAEVLNRITDLDKDNCFMIGDRKHDIEGAKKHNIKGIGVLWGFGTKKELENAGAYKLFENPEELTNWIISKKDC</sequence>
<evidence type="ECO:0000313" key="2">
    <source>
        <dbReference type="Proteomes" id="UP000886808"/>
    </source>
</evidence>
<dbReference type="GO" id="GO:0016787">
    <property type="term" value="F:hydrolase activity"/>
    <property type="evidence" value="ECO:0007669"/>
    <property type="project" value="UniProtKB-KW"/>
</dbReference>
<name>A0A9D1PJ35_9FIRM</name>
<reference evidence="1" key="2">
    <citation type="submission" date="2021-04" db="EMBL/GenBank/DDBJ databases">
        <authorList>
            <person name="Gilroy R."/>
        </authorList>
    </citation>
    <scope>NUCLEOTIDE SEQUENCE</scope>
    <source>
        <strain evidence="1">CHK193-4272</strain>
    </source>
</reference>
<dbReference type="InterPro" id="IPR023198">
    <property type="entry name" value="PGP-like_dom2"/>
</dbReference>